<dbReference type="InterPro" id="IPR053227">
    <property type="entry name" value="TRPL-trafficking_regulator"/>
</dbReference>
<dbReference type="GO" id="GO:0005525">
    <property type="term" value="F:GTP binding"/>
    <property type="evidence" value="ECO:0007669"/>
    <property type="project" value="TreeGrafter"/>
</dbReference>
<evidence type="ECO:0000313" key="2">
    <source>
        <dbReference type="WBParaSite" id="HCON_00070790-00001"/>
    </source>
</evidence>
<proteinExistence type="predicted"/>
<dbReference type="GO" id="GO:0070300">
    <property type="term" value="F:phosphatidic acid binding"/>
    <property type="evidence" value="ECO:0007669"/>
    <property type="project" value="TreeGrafter"/>
</dbReference>
<dbReference type="Proteomes" id="UP000025227">
    <property type="component" value="Unplaced"/>
</dbReference>
<dbReference type="PANTHER" id="PTHR34932">
    <property type="entry name" value="TRPL TRANSLOCATION DEFECT PROTEIN 14"/>
    <property type="match status" value="1"/>
</dbReference>
<dbReference type="GO" id="GO:0035091">
    <property type="term" value="F:phosphatidylinositol binding"/>
    <property type="evidence" value="ECO:0007669"/>
    <property type="project" value="TreeGrafter"/>
</dbReference>
<name>A0A7I5E8R1_HAECO</name>
<sequence>MTTPKMIALAGGPSGNQATILRGLSILLRKHQFRPFVVPNAMTQMESFGLSFRRDCNNEEDLLKWEGIQTRLQSEQEQLMMYAIHKFEFKNPVVLVDRTLPRDYLNKAQFDLLAQKASMCNRIPLDRYYGVIYMRTTTVEEQKLLYNRHIWTKEEWEKVWKDMEKIRRRNEEVWSQHTNFLLVDVSPKDKFRKKLQMACVNIAQLLDFELKHWKP</sequence>
<keyword evidence="1" id="KW-1185">Reference proteome</keyword>
<reference evidence="2" key="1">
    <citation type="submission" date="2020-12" db="UniProtKB">
        <authorList>
            <consortium name="WormBaseParasite"/>
        </authorList>
    </citation>
    <scope>IDENTIFICATION</scope>
    <source>
        <strain evidence="2">MHco3</strain>
    </source>
</reference>
<accession>A0A7I5E8R1</accession>
<dbReference type="AlphaFoldDB" id="A0A7I5E8R1"/>
<dbReference type="PANTHER" id="PTHR34932:SF1">
    <property type="entry name" value="TRPL TRANSLOCATION DEFECT PROTEIN 14"/>
    <property type="match status" value="1"/>
</dbReference>
<evidence type="ECO:0000313" key="1">
    <source>
        <dbReference type="Proteomes" id="UP000025227"/>
    </source>
</evidence>
<dbReference type="OMA" id="QMACVNI"/>
<organism evidence="1 2">
    <name type="scientific">Haemonchus contortus</name>
    <name type="common">Barber pole worm</name>
    <dbReference type="NCBI Taxonomy" id="6289"/>
    <lineage>
        <taxon>Eukaryota</taxon>
        <taxon>Metazoa</taxon>
        <taxon>Ecdysozoa</taxon>
        <taxon>Nematoda</taxon>
        <taxon>Chromadorea</taxon>
        <taxon>Rhabditida</taxon>
        <taxon>Rhabditina</taxon>
        <taxon>Rhabditomorpha</taxon>
        <taxon>Strongyloidea</taxon>
        <taxon>Trichostrongylidae</taxon>
        <taxon>Haemonchus</taxon>
    </lineage>
</organism>
<dbReference type="WBParaSite" id="HCON_00070790-00001">
    <property type="protein sequence ID" value="HCON_00070790-00001"/>
    <property type="gene ID" value="HCON_00070790"/>
</dbReference>
<protein>
    <submittedName>
        <fullName evidence="2">AAA_28 domain-containing protein</fullName>
    </submittedName>
</protein>
<dbReference type="OrthoDB" id="5820677at2759"/>